<dbReference type="Gene3D" id="3.30.50.10">
    <property type="entry name" value="Erythroid Transcription Factor GATA-1, subunit A"/>
    <property type="match status" value="1"/>
</dbReference>
<feature type="domain" description="GATA-type" evidence="7">
    <location>
        <begin position="276"/>
        <end position="309"/>
    </location>
</feature>
<keyword evidence="1" id="KW-0479">Metal-binding</keyword>
<dbReference type="PROSITE" id="PS50112">
    <property type="entry name" value="PAS"/>
    <property type="match status" value="1"/>
</dbReference>
<feature type="region of interest" description="Disordered" evidence="5">
    <location>
        <begin position="318"/>
        <end position="340"/>
    </location>
</feature>
<accession>A0A2A9P121</accession>
<evidence type="ECO:0000256" key="4">
    <source>
        <dbReference type="PROSITE-ProRule" id="PRU00094"/>
    </source>
</evidence>
<dbReference type="PANTHER" id="PTHR45658">
    <property type="entry name" value="GATA TRANSCRIPTION FACTOR"/>
    <property type="match status" value="1"/>
</dbReference>
<dbReference type="PANTHER" id="PTHR45658:SF18">
    <property type="entry name" value="PROTEIN GAT2"/>
    <property type="match status" value="1"/>
</dbReference>
<dbReference type="InterPro" id="IPR035965">
    <property type="entry name" value="PAS-like_dom_sf"/>
</dbReference>
<feature type="compositionally biased region" description="Low complexity" evidence="5">
    <location>
        <begin position="325"/>
        <end position="340"/>
    </location>
</feature>
<evidence type="ECO:0000256" key="1">
    <source>
        <dbReference type="ARBA" id="ARBA00022723"/>
    </source>
</evidence>
<dbReference type="Proteomes" id="UP000242287">
    <property type="component" value="Unassembled WGS sequence"/>
</dbReference>
<evidence type="ECO:0000259" key="7">
    <source>
        <dbReference type="PROSITE" id="PS50114"/>
    </source>
</evidence>
<dbReference type="InterPro" id="IPR000679">
    <property type="entry name" value="Znf_GATA"/>
</dbReference>
<organism evidence="8 9">
    <name type="scientific">Amanita thiersii Skay4041</name>
    <dbReference type="NCBI Taxonomy" id="703135"/>
    <lineage>
        <taxon>Eukaryota</taxon>
        <taxon>Fungi</taxon>
        <taxon>Dikarya</taxon>
        <taxon>Basidiomycota</taxon>
        <taxon>Agaricomycotina</taxon>
        <taxon>Agaricomycetes</taxon>
        <taxon>Agaricomycetidae</taxon>
        <taxon>Agaricales</taxon>
        <taxon>Pluteineae</taxon>
        <taxon>Amanitaceae</taxon>
        <taxon>Amanita</taxon>
    </lineage>
</organism>
<sequence length="340" mass="37766">MSSSSSAILATPKPPQTFEFTKRKRWADLLITELADAIIFILSPSREVLYCGNAVVELLGWRVLDLLDRDFLDLIPSSEDQLSFCSAFQYSIATNVELLSYIRFKANSSANYLPGYSDVLFELKGYPHFVDFPHIECKCFFLMARPYPSRNTAMLNTFLELKTQNECLQQRLARLKALLPPQPAVSPSNPMSTSIYATSTMQPQHALPEQDPAQASDSSTLYFPPSATPLDDSASGTRSIYDGTYYGSSKVYISSSQLDDDGEDNVKKKKLKKTHSSEQYVCITCGRTDSPEWRKGPLGPKTLCNACGLRWAKQMRKYDDPAEGSTNSSEVTVSLSSGSS</sequence>
<dbReference type="SMART" id="SM00401">
    <property type="entry name" value="ZnF_GATA"/>
    <property type="match status" value="1"/>
</dbReference>
<feature type="region of interest" description="Disordered" evidence="5">
    <location>
        <begin position="201"/>
        <end position="235"/>
    </location>
</feature>
<dbReference type="STRING" id="703135.A0A2A9P121"/>
<keyword evidence="3" id="KW-0862">Zinc</keyword>
<dbReference type="AlphaFoldDB" id="A0A2A9P121"/>
<feature type="domain" description="PAS" evidence="6">
    <location>
        <begin position="31"/>
        <end position="95"/>
    </location>
</feature>
<evidence type="ECO:0000313" key="9">
    <source>
        <dbReference type="Proteomes" id="UP000242287"/>
    </source>
</evidence>
<dbReference type="Pfam" id="PF00320">
    <property type="entry name" value="GATA"/>
    <property type="match status" value="1"/>
</dbReference>
<dbReference type="CDD" id="cd00202">
    <property type="entry name" value="ZnF_GATA"/>
    <property type="match status" value="1"/>
</dbReference>
<dbReference type="GO" id="GO:0043565">
    <property type="term" value="F:sequence-specific DNA binding"/>
    <property type="evidence" value="ECO:0007669"/>
    <property type="project" value="InterPro"/>
</dbReference>
<keyword evidence="2 4" id="KW-0863">Zinc-finger</keyword>
<keyword evidence="9" id="KW-1185">Reference proteome</keyword>
<evidence type="ECO:0000313" key="8">
    <source>
        <dbReference type="EMBL" id="PFH54243.1"/>
    </source>
</evidence>
<dbReference type="OrthoDB" id="2162994at2759"/>
<dbReference type="InterPro" id="IPR013088">
    <property type="entry name" value="Znf_NHR/GATA"/>
</dbReference>
<dbReference type="GO" id="GO:0008270">
    <property type="term" value="F:zinc ion binding"/>
    <property type="evidence" value="ECO:0007669"/>
    <property type="project" value="UniProtKB-KW"/>
</dbReference>
<evidence type="ECO:0000256" key="3">
    <source>
        <dbReference type="ARBA" id="ARBA00022833"/>
    </source>
</evidence>
<dbReference type="InterPro" id="IPR000014">
    <property type="entry name" value="PAS"/>
</dbReference>
<dbReference type="GO" id="GO:0006355">
    <property type="term" value="P:regulation of DNA-templated transcription"/>
    <property type="evidence" value="ECO:0007669"/>
    <property type="project" value="InterPro"/>
</dbReference>
<evidence type="ECO:0000256" key="5">
    <source>
        <dbReference type="SAM" id="MobiDB-lite"/>
    </source>
</evidence>
<name>A0A2A9P121_9AGAR</name>
<evidence type="ECO:0008006" key="10">
    <source>
        <dbReference type="Google" id="ProtNLM"/>
    </source>
</evidence>
<protein>
    <recommendedName>
        <fullName evidence="10">GATA-type domain-containing protein</fullName>
    </recommendedName>
</protein>
<dbReference type="SUPFAM" id="SSF55785">
    <property type="entry name" value="PYP-like sensor domain (PAS domain)"/>
    <property type="match status" value="1"/>
</dbReference>
<dbReference type="InterPro" id="IPR051140">
    <property type="entry name" value="GATA_TF"/>
</dbReference>
<dbReference type="SUPFAM" id="SSF57716">
    <property type="entry name" value="Glucocorticoid receptor-like (DNA-binding domain)"/>
    <property type="match status" value="1"/>
</dbReference>
<reference evidence="8 9" key="1">
    <citation type="submission" date="2014-02" db="EMBL/GenBank/DDBJ databases">
        <title>Transposable element dynamics among asymbiotic and ectomycorrhizal Amanita fungi.</title>
        <authorList>
            <consortium name="DOE Joint Genome Institute"/>
            <person name="Hess J."/>
            <person name="Skrede I."/>
            <person name="Wolfe B."/>
            <person name="LaButti K."/>
            <person name="Ohm R.A."/>
            <person name="Grigoriev I.V."/>
            <person name="Pringle A."/>
        </authorList>
    </citation>
    <scope>NUCLEOTIDE SEQUENCE [LARGE SCALE GENOMIC DNA]</scope>
    <source>
        <strain evidence="8 9">SKay4041</strain>
    </source>
</reference>
<evidence type="ECO:0000259" key="6">
    <source>
        <dbReference type="PROSITE" id="PS50112"/>
    </source>
</evidence>
<dbReference type="PROSITE" id="PS50114">
    <property type="entry name" value="GATA_ZN_FINGER_2"/>
    <property type="match status" value="1"/>
</dbReference>
<dbReference type="PROSITE" id="PS00344">
    <property type="entry name" value="GATA_ZN_FINGER_1"/>
    <property type="match status" value="1"/>
</dbReference>
<proteinExistence type="predicted"/>
<evidence type="ECO:0000256" key="2">
    <source>
        <dbReference type="ARBA" id="ARBA00022771"/>
    </source>
</evidence>
<gene>
    <name evidence="8" type="ORF">AMATHDRAFT_78532</name>
</gene>
<dbReference type="EMBL" id="KZ301970">
    <property type="protein sequence ID" value="PFH54243.1"/>
    <property type="molecule type" value="Genomic_DNA"/>
</dbReference>